<dbReference type="InterPro" id="IPR048147">
    <property type="entry name" value="CBO0543-like"/>
</dbReference>
<dbReference type="Proteomes" id="UP001518925">
    <property type="component" value="Unassembled WGS sequence"/>
</dbReference>
<feature type="transmembrane region" description="Helical" evidence="1">
    <location>
        <begin position="157"/>
        <end position="175"/>
    </location>
</feature>
<organism evidence="2 3">
    <name type="scientific">Bacillus suaedaesalsae</name>
    <dbReference type="NCBI Taxonomy" id="2810349"/>
    <lineage>
        <taxon>Bacteria</taxon>
        <taxon>Bacillati</taxon>
        <taxon>Bacillota</taxon>
        <taxon>Bacilli</taxon>
        <taxon>Bacillales</taxon>
        <taxon>Bacillaceae</taxon>
        <taxon>Bacillus</taxon>
    </lineage>
</organism>
<proteinExistence type="predicted"/>
<gene>
    <name evidence="2" type="ORF">JR050_09535</name>
</gene>
<feature type="transmembrane region" description="Helical" evidence="1">
    <location>
        <begin position="37"/>
        <end position="55"/>
    </location>
</feature>
<dbReference type="NCBIfam" id="NF041644">
    <property type="entry name" value="CBO0543_fam"/>
    <property type="match status" value="1"/>
</dbReference>
<dbReference type="RefSeq" id="WP_204203265.1">
    <property type="nucleotide sequence ID" value="NZ_JAFELM010000028.1"/>
</dbReference>
<sequence length="185" mass="21832">MNNDKYISLVDKNGNEIEKLISEKIDIWREYVLFSELWWLGVALSIIPWIIWFFIRKKDSTDRLLYTALFVMVVSLCLDVLGDQLGVWGYRFNVIPVLPTYVPWDITLMPLTVIIILQIRPGANPLIKALIFAVISSYLAEPFFHWLQIYNLKHWRYSYSVPIQIVIYLMAHYISKRNNFASLNE</sequence>
<evidence type="ECO:0000313" key="3">
    <source>
        <dbReference type="Proteomes" id="UP001518925"/>
    </source>
</evidence>
<feature type="transmembrane region" description="Helical" evidence="1">
    <location>
        <begin position="126"/>
        <end position="145"/>
    </location>
</feature>
<name>A0ABS2DHJ3_9BACI</name>
<reference evidence="2 3" key="1">
    <citation type="submission" date="2021-02" db="EMBL/GenBank/DDBJ databases">
        <title>Bacillus sp. RD4P76, an endophyte from a halophyte.</title>
        <authorList>
            <person name="Sun J.-Q."/>
        </authorList>
    </citation>
    <scope>NUCLEOTIDE SEQUENCE [LARGE SCALE GENOMIC DNA]</scope>
    <source>
        <strain evidence="2 3">RD4P76</strain>
    </source>
</reference>
<feature type="transmembrane region" description="Helical" evidence="1">
    <location>
        <begin position="64"/>
        <end position="81"/>
    </location>
</feature>
<keyword evidence="1" id="KW-1133">Transmembrane helix</keyword>
<evidence type="ECO:0000256" key="1">
    <source>
        <dbReference type="SAM" id="Phobius"/>
    </source>
</evidence>
<keyword evidence="3" id="KW-1185">Reference proteome</keyword>
<dbReference type="EMBL" id="JAFELM010000028">
    <property type="protein sequence ID" value="MBM6617909.1"/>
    <property type="molecule type" value="Genomic_DNA"/>
</dbReference>
<evidence type="ECO:0000313" key="2">
    <source>
        <dbReference type="EMBL" id="MBM6617909.1"/>
    </source>
</evidence>
<accession>A0ABS2DHJ3</accession>
<keyword evidence="1" id="KW-0812">Transmembrane</keyword>
<protein>
    <submittedName>
        <fullName evidence="2">Uncharacterized protein</fullName>
    </submittedName>
</protein>
<comment type="caution">
    <text evidence="2">The sequence shown here is derived from an EMBL/GenBank/DDBJ whole genome shotgun (WGS) entry which is preliminary data.</text>
</comment>
<feature type="transmembrane region" description="Helical" evidence="1">
    <location>
        <begin position="101"/>
        <end position="119"/>
    </location>
</feature>
<keyword evidence="1" id="KW-0472">Membrane</keyword>